<keyword evidence="1" id="KW-0732">Signal</keyword>
<accession>A0A1T4Q4F7</accession>
<dbReference type="STRING" id="28122.SAMN02745108_02156"/>
<organism evidence="2 3">
    <name type="scientific">Fibrobacter intestinalis</name>
    <dbReference type="NCBI Taxonomy" id="28122"/>
    <lineage>
        <taxon>Bacteria</taxon>
        <taxon>Pseudomonadati</taxon>
        <taxon>Fibrobacterota</taxon>
        <taxon>Fibrobacteria</taxon>
        <taxon>Fibrobacterales</taxon>
        <taxon>Fibrobacteraceae</taxon>
        <taxon>Fibrobacter</taxon>
    </lineage>
</organism>
<dbReference type="PROSITE" id="PS51257">
    <property type="entry name" value="PROKAR_LIPOPROTEIN"/>
    <property type="match status" value="1"/>
</dbReference>
<reference evidence="2 3" key="1">
    <citation type="submission" date="2017-02" db="EMBL/GenBank/DDBJ databases">
        <authorList>
            <person name="Peterson S.W."/>
        </authorList>
    </citation>
    <scope>NUCLEOTIDE SEQUENCE [LARGE SCALE GENOMIC DNA]</scope>
    <source>
        <strain evidence="2 3">ATCC 43854</strain>
    </source>
</reference>
<dbReference type="Gene3D" id="2.160.20.110">
    <property type="match status" value="2"/>
</dbReference>
<evidence type="ECO:0000313" key="3">
    <source>
        <dbReference type="Proteomes" id="UP000190449"/>
    </source>
</evidence>
<dbReference type="Proteomes" id="UP000190449">
    <property type="component" value="Unassembled WGS sequence"/>
</dbReference>
<dbReference type="EMBL" id="FUWU01000042">
    <property type="protein sequence ID" value="SJZ98544.1"/>
    <property type="molecule type" value="Genomic_DNA"/>
</dbReference>
<dbReference type="RefSeq" id="WP_078776924.1">
    <property type="nucleotide sequence ID" value="NZ_FUWU01000042.1"/>
</dbReference>
<evidence type="ECO:0008006" key="4">
    <source>
        <dbReference type="Google" id="ProtNLM"/>
    </source>
</evidence>
<feature type="signal peptide" evidence="1">
    <location>
        <begin position="1"/>
        <end position="20"/>
    </location>
</feature>
<evidence type="ECO:0000256" key="1">
    <source>
        <dbReference type="SAM" id="SignalP"/>
    </source>
</evidence>
<protein>
    <recommendedName>
        <fullName evidence="4">Por secretion system C-terminal sorting domain-containing protein</fullName>
    </recommendedName>
</protein>
<feature type="chain" id="PRO_5012798013" description="Por secretion system C-terminal sorting domain-containing protein" evidence="1">
    <location>
        <begin position="21"/>
        <end position="1543"/>
    </location>
</feature>
<proteinExistence type="predicted"/>
<sequence>MKRFFLFAFLSFILTTNAHALSYSCAQESERFYCQIGISSVEEFNNLNNYLTENEFCYQACGDTVEIFSTVIRLEADLNFSSEAPDSSCSSNLTPIRTFSGTFDGNGKKMSGICLKVESESEISEGGAPLGIFQNNYSHFELEDTLIISDLTIENAYVEGLSNAPISLLLAEKTLPVKLERLHLSNIAIKAAQTSMAAENAANATGLLIGYDNAQSSTEITSVHAENISIQSNDALYVGGFIGQAGFYDTYIKESFAEIQIESSPQVPPEVIEVESKIQIGGLIGSANAPVFLKNDTISLEQNWNPAQTWSSDTLSIGGVLGYSTNSLQLQNVSVNASLLYGSGSQNEKSPILAMGGFSGSIIGLLAVQSSSFNGTLTANNLNEQATVFAGGFAGIANSSYVLRNSYAASPEKLVSATFESTLPEQSSPIVLGGLIGYAGMADSAIIEQSFVRGQLVLNATANVTPLSSVSIGGFLGEINSNVSLSNTYFGGTIQNDVGIKNSALFNASPMDVPTFQIESHYTLDTLSNITQLFYTGEDATLDTFAVYLYHSLKEAGLPKAASNLNNGTNPSWYYSKADNGLPQLLNTPAQTGYSPTFEVSFLQTTEDQIAKVLYKAYSGTDGHLAYDSLGAAIKEEELPSTYTPNADSTTLSYFAFDGTIWKKDSSVVLSANTAYYLATVTVPQISFAYQIETEGDEYYTYLENATNPYWWNGASFSLFSNDSLPKIIYQKQDLDGTDEFMYTNSWIISEKSEEIARCQTTECLLEIIATFGFEEIVLVKNETESEYYSSTEIELNDLQNVSLQYTFFDEVFYDTTISQTLRLPKPAYLQISAAEIPEDYPQDSVVVVLNDTLTLAVALNDSIPLGNGITMLQIFPKIEYSIRYDFSAVSEQIFRTSELPTSYFYKQETLEFPELKSLSACYTPVEEAGDIVVEDQIGYIYNYQGDIVFSFQEMEDCVVDTNVLSLELDSLVTVNLSHFGEPLSYENNQVYLPAMENLPIEIRVAVTDTSVLLDSILLDYSPIADSETVYISKDALLQVKTFTKPLLPTVANLSSNVQFAGSAVRFVMQVESNDTMGLNLQLRVFNASELLVDTTFSGESLSNTTYDFYPLPPGEYKASVQLSSKKEVLAEKEHEWTVASVLNSEVSPQSWQILSFGALADTFDILQKNMTVYFWDEENPIGDYWQYRRLTDLKQTSPQKGYWFFSEDSVSLPLTNQPQKAQSDTVSWPLKHYYSGWNLIANPYAWNLYAGSESAFLDAENDEFPLFAWDAKTSEYQPVDTLKAYSGAWIYAKENAEYQLSSKPVFPSSEVKSVLAKEKKSPSGWALRLKLESEKFGNDTWNVIGCGTQDITLPKPPAGLDQSVFLEIQSRKGAASKSILKKESDFKWDLLLKSSKAQEAYFSVEGIQELQNAGYKATLAAEGQTYALEENTKIPLYFATSAKSARINVSKASETVISQGIEGLRFQVLGDNLQIRFSLPESLQNQEVHIRLIDALGIETDLKKFSGSLGENQTVLNAPKQSGVYFLNVSVGKFSKTRSLKF</sequence>
<evidence type="ECO:0000313" key="2">
    <source>
        <dbReference type="EMBL" id="SJZ98544.1"/>
    </source>
</evidence>
<name>A0A1T4Q4F7_9BACT</name>
<gene>
    <name evidence="2" type="ORF">SAMN02745108_02156</name>
</gene>